<protein>
    <recommendedName>
        <fullName evidence="9">NB-ARC domain-containing protein</fullName>
    </recommendedName>
</protein>
<dbReference type="Pfam" id="PF18052">
    <property type="entry name" value="Rx_N"/>
    <property type="match status" value="1"/>
</dbReference>
<dbReference type="EMBL" id="JAKOGI010000072">
    <property type="protein sequence ID" value="KAJ8445734.1"/>
    <property type="molecule type" value="Genomic_DNA"/>
</dbReference>
<evidence type="ECO:0000259" key="5">
    <source>
        <dbReference type="Pfam" id="PF23559"/>
    </source>
</evidence>
<feature type="domain" description="Disease resistance N-terminal" evidence="4">
    <location>
        <begin position="24"/>
        <end position="74"/>
    </location>
</feature>
<dbReference type="OrthoDB" id="646178at2759"/>
<dbReference type="PANTHER" id="PTHR23155">
    <property type="entry name" value="DISEASE RESISTANCE PROTEIN RP"/>
    <property type="match status" value="1"/>
</dbReference>
<dbReference type="FunFam" id="1.10.10.10:FF:000322">
    <property type="entry name" value="Probable disease resistance protein At1g63360"/>
    <property type="match status" value="1"/>
</dbReference>
<dbReference type="AlphaFoldDB" id="A0A9Q1KMW5"/>
<evidence type="ECO:0000313" key="8">
    <source>
        <dbReference type="Proteomes" id="UP001153076"/>
    </source>
</evidence>
<evidence type="ECO:0000313" key="7">
    <source>
        <dbReference type="EMBL" id="KAJ8445734.1"/>
    </source>
</evidence>
<keyword evidence="3" id="KW-0611">Plant defense</keyword>
<keyword evidence="1" id="KW-0677">Repeat</keyword>
<dbReference type="Gene3D" id="3.80.10.10">
    <property type="entry name" value="Ribonuclease Inhibitor"/>
    <property type="match status" value="1"/>
</dbReference>
<feature type="domain" description="Disease resistance protein winged helix" evidence="5">
    <location>
        <begin position="157"/>
        <end position="230"/>
    </location>
</feature>
<dbReference type="Pfam" id="PF23598">
    <property type="entry name" value="LRR_14"/>
    <property type="match status" value="1"/>
</dbReference>
<keyword evidence="2" id="KW-0547">Nucleotide-binding</keyword>
<reference evidence="7" key="1">
    <citation type="submission" date="2022-04" db="EMBL/GenBank/DDBJ databases">
        <title>Carnegiea gigantea Genome sequencing and assembly v2.</title>
        <authorList>
            <person name="Copetti D."/>
            <person name="Sanderson M.J."/>
            <person name="Burquez A."/>
            <person name="Wojciechowski M.F."/>
        </authorList>
    </citation>
    <scope>NUCLEOTIDE SEQUENCE</scope>
    <source>
        <strain evidence="7">SGP5-SGP5p</strain>
        <tissue evidence="7">Aerial part</tissue>
    </source>
</reference>
<dbReference type="Proteomes" id="UP001153076">
    <property type="component" value="Unassembled WGS sequence"/>
</dbReference>
<dbReference type="Gene3D" id="1.10.8.430">
    <property type="entry name" value="Helical domain of apoptotic protease-activating factors"/>
    <property type="match status" value="1"/>
</dbReference>
<evidence type="ECO:0000256" key="1">
    <source>
        <dbReference type="ARBA" id="ARBA00022737"/>
    </source>
</evidence>
<dbReference type="InterPro" id="IPR042197">
    <property type="entry name" value="Apaf_helical"/>
</dbReference>
<dbReference type="Pfam" id="PF23559">
    <property type="entry name" value="WHD_DRP"/>
    <property type="match status" value="1"/>
</dbReference>
<name>A0A9Q1KMW5_9CARY</name>
<organism evidence="7 8">
    <name type="scientific">Carnegiea gigantea</name>
    <dbReference type="NCBI Taxonomy" id="171969"/>
    <lineage>
        <taxon>Eukaryota</taxon>
        <taxon>Viridiplantae</taxon>
        <taxon>Streptophyta</taxon>
        <taxon>Embryophyta</taxon>
        <taxon>Tracheophyta</taxon>
        <taxon>Spermatophyta</taxon>
        <taxon>Magnoliopsida</taxon>
        <taxon>eudicotyledons</taxon>
        <taxon>Gunneridae</taxon>
        <taxon>Pentapetalae</taxon>
        <taxon>Caryophyllales</taxon>
        <taxon>Cactineae</taxon>
        <taxon>Cactaceae</taxon>
        <taxon>Cactoideae</taxon>
        <taxon>Echinocereeae</taxon>
        <taxon>Carnegiea</taxon>
    </lineage>
</organism>
<dbReference type="InterPro" id="IPR036388">
    <property type="entry name" value="WH-like_DNA-bd_sf"/>
</dbReference>
<evidence type="ECO:0000259" key="6">
    <source>
        <dbReference type="Pfam" id="PF23598"/>
    </source>
</evidence>
<dbReference type="GO" id="GO:0098542">
    <property type="term" value="P:defense response to other organism"/>
    <property type="evidence" value="ECO:0007669"/>
    <property type="project" value="TreeGrafter"/>
</dbReference>
<dbReference type="InterPro" id="IPR044974">
    <property type="entry name" value="Disease_R_plants"/>
</dbReference>
<evidence type="ECO:0000256" key="3">
    <source>
        <dbReference type="ARBA" id="ARBA00022821"/>
    </source>
</evidence>
<dbReference type="InterPro" id="IPR027417">
    <property type="entry name" value="P-loop_NTPase"/>
</dbReference>
<feature type="domain" description="Disease resistance R13L4/SHOC-2-like LRR" evidence="6">
    <location>
        <begin position="292"/>
        <end position="442"/>
    </location>
</feature>
<dbReference type="SUPFAM" id="SSF52540">
    <property type="entry name" value="P-loop containing nucleoside triphosphate hydrolases"/>
    <property type="match status" value="1"/>
</dbReference>
<evidence type="ECO:0000256" key="2">
    <source>
        <dbReference type="ARBA" id="ARBA00022741"/>
    </source>
</evidence>
<keyword evidence="8" id="KW-1185">Reference proteome</keyword>
<accession>A0A9Q1KMW5</accession>
<dbReference type="Gene3D" id="1.10.10.10">
    <property type="entry name" value="Winged helix-like DNA-binding domain superfamily/Winged helix DNA-binding domain"/>
    <property type="match status" value="1"/>
</dbReference>
<dbReference type="GO" id="GO:0043531">
    <property type="term" value="F:ADP binding"/>
    <property type="evidence" value="ECO:0007669"/>
    <property type="project" value="InterPro"/>
</dbReference>
<proteinExistence type="predicted"/>
<dbReference type="PANTHER" id="PTHR23155:SF1185">
    <property type="entry name" value="DISEASE RESISTANCE RPP8-LIKE PROTEIN 3-RELATED"/>
    <property type="match status" value="1"/>
</dbReference>
<dbReference type="InterPro" id="IPR041118">
    <property type="entry name" value="Rx_N"/>
</dbReference>
<dbReference type="InterPro" id="IPR055414">
    <property type="entry name" value="LRR_R13L4/SHOC2-like"/>
</dbReference>
<gene>
    <name evidence="7" type="ORF">Cgig2_026061</name>
</gene>
<dbReference type="InterPro" id="IPR058922">
    <property type="entry name" value="WHD_DRP"/>
</dbReference>
<comment type="caution">
    <text evidence="7">The sequence shown here is derived from an EMBL/GenBank/DDBJ whole genome shotgun (WGS) entry which is preliminary data.</text>
</comment>
<sequence length="455" mass="51939">MDVSPNNQPLGQPQGTVGFANWVEKLLVEEVECLAKVRDKVEGLKREPEWMQSFLWYADHKQYKKAIIRQWISEKPRMVEVGEKMLKHCNGHPLAMVVLGGILATKRTVEEWRYVYDNLQSNLQGHGLYSGVYEVLALSYYEMSYHLKACFLVLAYFPEDLEIPAERLYHLWIAEGTMSPMQDQEEGKRSLEDTAKVSLNELVHKGIVQAVSRDVMGDIKMCKLHDLMRDKCLQIAKHENFLLTSDCAKNHELQQQHPSSCVLDDRIRRLAVYAGDSVRELESLANSTKLPHLKSLLLFSCGKASYYQSRGDIPQSLELLRILDFTGFSSIRLSSSIRALIYLRHLSLRGTRITELPSEIGNLRSLLILDLRLEGLRLPDVLWKIKSLKQLYLPSSGSWPDEKLGYVIEDSKALRPDKLSHLEIIEGSDLDTAAVKGLQELSTFKLFCLLGRIIN</sequence>
<evidence type="ECO:0000259" key="4">
    <source>
        <dbReference type="Pfam" id="PF18052"/>
    </source>
</evidence>
<evidence type="ECO:0008006" key="9">
    <source>
        <dbReference type="Google" id="ProtNLM"/>
    </source>
</evidence>
<dbReference type="SUPFAM" id="SSF52058">
    <property type="entry name" value="L domain-like"/>
    <property type="match status" value="1"/>
</dbReference>
<dbReference type="InterPro" id="IPR032675">
    <property type="entry name" value="LRR_dom_sf"/>
</dbReference>